<gene>
    <name evidence="7" type="primary">LOC116303989</name>
</gene>
<keyword evidence="3" id="KW-0413">Isomerase</keyword>
<accession>A0A6P8IQY1</accession>
<dbReference type="GO" id="GO:0005777">
    <property type="term" value="C:peroxisome"/>
    <property type="evidence" value="ECO:0007669"/>
    <property type="project" value="UniProtKB-SubCell"/>
</dbReference>
<dbReference type="InParanoid" id="A0A6P8IQY1"/>
<evidence type="ECO:0000256" key="2">
    <source>
        <dbReference type="ARBA" id="ARBA00023140"/>
    </source>
</evidence>
<dbReference type="KEGG" id="aten:116303989"/>
<dbReference type="SUPFAM" id="SSF52096">
    <property type="entry name" value="ClpP/crotonase"/>
    <property type="match status" value="1"/>
</dbReference>
<dbReference type="Pfam" id="PF00378">
    <property type="entry name" value="ECH_1"/>
    <property type="match status" value="1"/>
</dbReference>
<keyword evidence="6" id="KW-1185">Reference proteome</keyword>
<dbReference type="GO" id="GO:0004165">
    <property type="term" value="F:delta(3)-delta(2)-enoyl-CoA isomerase activity"/>
    <property type="evidence" value="ECO:0007669"/>
    <property type="project" value="UniProtKB-ARBA"/>
</dbReference>
<dbReference type="RefSeq" id="XP_031569496.1">
    <property type="nucleotide sequence ID" value="XM_031713636.1"/>
</dbReference>
<dbReference type="CDD" id="cd06558">
    <property type="entry name" value="crotonase-like"/>
    <property type="match status" value="1"/>
</dbReference>
<dbReference type="InterPro" id="IPR023780">
    <property type="entry name" value="Chromo_domain"/>
</dbReference>
<name>A0A6P8IQY1_ACTTE</name>
<dbReference type="SUPFAM" id="SSF54160">
    <property type="entry name" value="Chromo domain-like"/>
    <property type="match status" value="1"/>
</dbReference>
<proteinExistence type="predicted"/>
<dbReference type="InterPro" id="IPR000953">
    <property type="entry name" value="Chromo/chromo_shadow_dom"/>
</dbReference>
<dbReference type="CDD" id="cd00024">
    <property type="entry name" value="CD_CSD"/>
    <property type="match status" value="1"/>
</dbReference>
<evidence type="ECO:0000256" key="3">
    <source>
        <dbReference type="ARBA" id="ARBA00023235"/>
    </source>
</evidence>
<feature type="region of interest" description="Disordered" evidence="4">
    <location>
        <begin position="116"/>
        <end position="180"/>
    </location>
</feature>
<organism evidence="6 7">
    <name type="scientific">Actinia tenebrosa</name>
    <name type="common">Australian red waratah sea anemone</name>
    <dbReference type="NCBI Taxonomy" id="6105"/>
    <lineage>
        <taxon>Eukaryota</taxon>
        <taxon>Metazoa</taxon>
        <taxon>Cnidaria</taxon>
        <taxon>Anthozoa</taxon>
        <taxon>Hexacorallia</taxon>
        <taxon>Actiniaria</taxon>
        <taxon>Actiniidae</taxon>
        <taxon>Actinia</taxon>
    </lineage>
</organism>
<dbReference type="PROSITE" id="PS50013">
    <property type="entry name" value="CHROMO_2"/>
    <property type="match status" value="1"/>
</dbReference>
<dbReference type="OrthoDB" id="5975316at2759"/>
<dbReference type="InterPro" id="IPR001753">
    <property type="entry name" value="Enoyl-CoA_hydra/iso"/>
</dbReference>
<dbReference type="PANTHER" id="PTHR43684">
    <property type="match status" value="1"/>
</dbReference>
<dbReference type="Proteomes" id="UP000515163">
    <property type="component" value="Unplaced"/>
</dbReference>
<dbReference type="Gene3D" id="2.40.50.40">
    <property type="match status" value="1"/>
</dbReference>
<evidence type="ECO:0000313" key="6">
    <source>
        <dbReference type="Proteomes" id="UP000515163"/>
    </source>
</evidence>
<feature type="compositionally biased region" description="Basic residues" evidence="4">
    <location>
        <begin position="120"/>
        <end position="129"/>
    </location>
</feature>
<dbReference type="GeneID" id="116303989"/>
<evidence type="ECO:0000259" key="5">
    <source>
        <dbReference type="PROSITE" id="PS50013"/>
    </source>
</evidence>
<keyword evidence="2" id="KW-0576">Peroxisome</keyword>
<feature type="domain" description="Chromo" evidence="5">
    <location>
        <begin position="6"/>
        <end position="53"/>
    </location>
</feature>
<sequence length="490" mass="55450">MADGLYEVQEIIGRRVTESGKQEFLVHWKRYHARESTWEPLENINLHTATEFLYKAYPIPGVRPLEILHLKPKKPVSIAKPLKLKRVSEMNKKKLKGIANKAVLDEIMKERAKEIEMKKEQKRGRRRKRKSDDDVARFVLRSEDGETQFNGLPPKRSLRSDSGGPEHQSPQKKVYGENMKQRNNFRKLRSPRKSKDKALLAMATACVANNFNWSDEDHFMTDRTVRRTHIKEITETVSVTKEGPVTKLTLCNESKKNALTIAMCEQMISALHDAAKEDVNVVVITGSGNSFCSGLDYSCVFDNFRGAHHKSHAKLLVEKFKLLVEMIINFSKPLVAAVNGDALGCGTSILALCDIIYINSKSTLQMGFAKWGHTPIGCSSFTLPQILGRMKACSMLLLNEEMIATEALDNGLAMEVFDSKTFSEEVRERVYRLADMPSKCVQDTKSMLQQYDLQTLHDINADECKLLVKYLSDEQGIASMSKSWKADVMG</sequence>
<protein>
    <submittedName>
        <fullName evidence="7">Chromodomain Y-like protein 2</fullName>
    </submittedName>
</protein>
<evidence type="ECO:0000313" key="7">
    <source>
        <dbReference type="RefSeq" id="XP_031569496.1"/>
    </source>
</evidence>
<evidence type="ECO:0000256" key="4">
    <source>
        <dbReference type="SAM" id="MobiDB-lite"/>
    </source>
</evidence>
<dbReference type="Gene3D" id="3.90.226.10">
    <property type="entry name" value="2-enoyl-CoA Hydratase, Chain A, domain 1"/>
    <property type="match status" value="1"/>
</dbReference>
<dbReference type="InterPro" id="IPR029045">
    <property type="entry name" value="ClpP/crotonase-like_dom_sf"/>
</dbReference>
<dbReference type="InterPro" id="IPR051053">
    <property type="entry name" value="ECH/Chromodomain_protein"/>
</dbReference>
<dbReference type="Pfam" id="PF00385">
    <property type="entry name" value="Chromo"/>
    <property type="match status" value="1"/>
</dbReference>
<evidence type="ECO:0000256" key="1">
    <source>
        <dbReference type="ARBA" id="ARBA00004275"/>
    </source>
</evidence>
<reference evidence="7" key="1">
    <citation type="submission" date="2025-08" db="UniProtKB">
        <authorList>
            <consortium name="RefSeq"/>
        </authorList>
    </citation>
    <scope>IDENTIFICATION</scope>
    <source>
        <tissue evidence="7">Tentacle</tissue>
    </source>
</reference>
<dbReference type="AlphaFoldDB" id="A0A6P8IQY1"/>
<dbReference type="SMART" id="SM00298">
    <property type="entry name" value="CHROMO"/>
    <property type="match status" value="1"/>
</dbReference>
<dbReference type="PANTHER" id="PTHR43684:SF1">
    <property type="entry name" value="ENOYL-COA DELTA ISOMERASE 2"/>
    <property type="match status" value="1"/>
</dbReference>
<dbReference type="InterPro" id="IPR016197">
    <property type="entry name" value="Chromo-like_dom_sf"/>
</dbReference>
<feature type="compositionally biased region" description="Basic and acidic residues" evidence="4">
    <location>
        <begin position="130"/>
        <end position="144"/>
    </location>
</feature>
<comment type="subcellular location">
    <subcellularLocation>
        <location evidence="1">Peroxisome</location>
    </subcellularLocation>
</comment>
<dbReference type="FunCoup" id="A0A6P8IQY1">
    <property type="interactions" value="2200"/>
</dbReference>